<dbReference type="GO" id="GO:0050661">
    <property type="term" value="F:NADP binding"/>
    <property type="evidence" value="ECO:0007669"/>
    <property type="project" value="InterPro"/>
</dbReference>
<evidence type="ECO:0000256" key="7">
    <source>
        <dbReference type="ARBA" id="ARBA00007952"/>
    </source>
</evidence>
<dbReference type="InterPro" id="IPR045865">
    <property type="entry name" value="ACT-like_dom_sf"/>
</dbReference>
<dbReference type="NCBIfam" id="NF006959">
    <property type="entry name" value="PRK09436.1"/>
    <property type="match status" value="1"/>
</dbReference>
<dbReference type="Gene3D" id="3.40.50.720">
    <property type="entry name" value="NAD(P)-binding Rossmann-like Domain"/>
    <property type="match status" value="1"/>
</dbReference>
<evidence type="ECO:0000256" key="9">
    <source>
        <dbReference type="ARBA" id="ARBA00011881"/>
    </source>
</evidence>
<keyword evidence="19" id="KW-0520">NAD</keyword>
<dbReference type="InterPro" id="IPR001342">
    <property type="entry name" value="HDH_cat"/>
</dbReference>
<dbReference type="NCBIfam" id="TIGR00657">
    <property type="entry name" value="asp_kinases"/>
    <property type="match status" value="1"/>
</dbReference>
<dbReference type="InterPro" id="IPR011147">
    <property type="entry name" value="Bifunc_Aspkin/hSer_DH"/>
</dbReference>
<dbReference type="InterPro" id="IPR036393">
    <property type="entry name" value="AceGlu_kinase-like_sf"/>
</dbReference>
<evidence type="ECO:0000256" key="25">
    <source>
        <dbReference type="ARBA" id="ARBA00048561"/>
    </source>
</evidence>
<dbReference type="InterPro" id="IPR001341">
    <property type="entry name" value="Asp_kinase"/>
</dbReference>
<dbReference type="Gene3D" id="3.40.1160.10">
    <property type="entry name" value="Acetylglutamate kinase-like"/>
    <property type="match status" value="1"/>
</dbReference>
<comment type="pathway">
    <text evidence="2">Amino-acid biosynthesis; L-lysine biosynthesis via DAP pathway; (S)-tetrahydrodipicolinate from L-aspartate: step 1/4.</text>
</comment>
<dbReference type="PANTHER" id="PTHR43070:SF5">
    <property type="entry name" value="HOMOSERINE DEHYDROGENASE"/>
    <property type="match status" value="1"/>
</dbReference>
<dbReference type="GO" id="GO:0009089">
    <property type="term" value="P:lysine biosynthetic process via diaminopimelate"/>
    <property type="evidence" value="ECO:0007669"/>
    <property type="project" value="UniProtKB-UniPathway"/>
</dbReference>
<comment type="cofactor">
    <cofactor evidence="1">
        <name>a metal cation</name>
        <dbReference type="ChEBI" id="CHEBI:25213"/>
    </cofactor>
</comment>
<evidence type="ECO:0000256" key="11">
    <source>
        <dbReference type="ARBA" id="ARBA00022679"/>
    </source>
</evidence>
<dbReference type="GO" id="GO:0009090">
    <property type="term" value="P:homoserine biosynthetic process"/>
    <property type="evidence" value="ECO:0007669"/>
    <property type="project" value="TreeGrafter"/>
</dbReference>
<dbReference type="InterPro" id="IPR049638">
    <property type="entry name" value="AK-HD"/>
</dbReference>
<keyword evidence="18" id="KW-0560">Oxidoreductase</keyword>
<comment type="subunit">
    <text evidence="9">Homotetramer.</text>
</comment>
<dbReference type="Pfam" id="PF03447">
    <property type="entry name" value="NAD_binding_3"/>
    <property type="match status" value="1"/>
</dbReference>
<dbReference type="GO" id="GO:0004412">
    <property type="term" value="F:homoserine dehydrogenase activity"/>
    <property type="evidence" value="ECO:0007669"/>
    <property type="project" value="UniProtKB-EC"/>
</dbReference>
<dbReference type="Pfam" id="PF00696">
    <property type="entry name" value="AA_kinase"/>
    <property type="match status" value="1"/>
</dbReference>
<evidence type="ECO:0000256" key="16">
    <source>
        <dbReference type="ARBA" id="ARBA00022840"/>
    </source>
</evidence>
<organism evidence="28">
    <name type="scientific">marine metagenome</name>
    <dbReference type="NCBI Taxonomy" id="408172"/>
    <lineage>
        <taxon>unclassified sequences</taxon>
        <taxon>metagenomes</taxon>
        <taxon>ecological metagenomes</taxon>
    </lineage>
</organism>
<dbReference type="FunFam" id="3.30.360.10:FF:000006">
    <property type="entry name" value="Bifunctional aspartokinase/homoserine dehydrogenase"/>
    <property type="match status" value="1"/>
</dbReference>
<dbReference type="UniPathway" id="UPA00051">
    <property type="reaction ID" value="UER00462"/>
</dbReference>
<dbReference type="SUPFAM" id="SSF51735">
    <property type="entry name" value="NAD(P)-binding Rossmann-fold domains"/>
    <property type="match status" value="1"/>
</dbReference>
<dbReference type="Pfam" id="PF00742">
    <property type="entry name" value="Homoserine_dh"/>
    <property type="match status" value="1"/>
</dbReference>
<dbReference type="Gene3D" id="3.30.360.10">
    <property type="entry name" value="Dihydrodipicolinate Reductase, domain 2"/>
    <property type="match status" value="1"/>
</dbReference>
<evidence type="ECO:0000256" key="6">
    <source>
        <dbReference type="ARBA" id="ARBA00005139"/>
    </source>
</evidence>
<dbReference type="InterPro" id="IPR019811">
    <property type="entry name" value="HDH_CS"/>
</dbReference>
<comment type="similarity">
    <text evidence="8">In the N-terminal section; belongs to the aspartokinase family.</text>
</comment>
<dbReference type="UniPathway" id="UPA00050">
    <property type="reaction ID" value="UER00063"/>
</dbReference>
<evidence type="ECO:0000256" key="8">
    <source>
        <dbReference type="ARBA" id="ARBA00010046"/>
    </source>
</evidence>
<keyword evidence="21" id="KW-0457">Lysine biosynthesis</keyword>
<dbReference type="InterPro" id="IPR002912">
    <property type="entry name" value="ACT_dom"/>
</dbReference>
<keyword evidence="17" id="KW-0521">NADP</keyword>
<evidence type="ECO:0000256" key="12">
    <source>
        <dbReference type="ARBA" id="ARBA00022697"/>
    </source>
</evidence>
<comment type="catalytic activity">
    <reaction evidence="25">
        <text>L-aspartate + ATP = 4-phospho-L-aspartate + ADP</text>
        <dbReference type="Rhea" id="RHEA:23776"/>
        <dbReference type="ChEBI" id="CHEBI:29991"/>
        <dbReference type="ChEBI" id="CHEBI:30616"/>
        <dbReference type="ChEBI" id="CHEBI:57535"/>
        <dbReference type="ChEBI" id="CHEBI:456216"/>
        <dbReference type="EC" id="2.7.2.4"/>
    </reaction>
    <physiologicalReaction direction="left-to-right" evidence="25">
        <dbReference type="Rhea" id="RHEA:23777"/>
    </physiologicalReaction>
</comment>
<reference evidence="28" key="1">
    <citation type="submission" date="2018-05" db="EMBL/GenBank/DDBJ databases">
        <authorList>
            <person name="Lanie J.A."/>
            <person name="Ng W.-L."/>
            <person name="Kazmierczak K.M."/>
            <person name="Andrzejewski T.M."/>
            <person name="Davidsen T.M."/>
            <person name="Wayne K.J."/>
            <person name="Tettelin H."/>
            <person name="Glass J.I."/>
            <person name="Rusch D."/>
            <person name="Podicherti R."/>
            <person name="Tsui H.-C.T."/>
            <person name="Winkler M.E."/>
        </authorList>
    </citation>
    <scope>NUCLEOTIDE SEQUENCE</scope>
</reference>
<comment type="pathway">
    <text evidence="3">Amino-acid biosynthesis; L-methionine biosynthesis via de novo pathway; L-homoserine from L-aspartate: step 1/3.</text>
</comment>
<evidence type="ECO:0000256" key="1">
    <source>
        <dbReference type="ARBA" id="ARBA00001920"/>
    </source>
</evidence>
<dbReference type="Gene3D" id="3.30.2130.10">
    <property type="entry name" value="VC0802-like"/>
    <property type="match status" value="1"/>
</dbReference>
<gene>
    <name evidence="28" type="ORF">METZ01_LOCUS22724</name>
</gene>
<evidence type="ECO:0000256" key="15">
    <source>
        <dbReference type="ARBA" id="ARBA00022777"/>
    </source>
</evidence>
<dbReference type="GO" id="GO:0009088">
    <property type="term" value="P:threonine biosynthetic process"/>
    <property type="evidence" value="ECO:0007669"/>
    <property type="project" value="UniProtKB-UniPathway"/>
</dbReference>
<comment type="similarity">
    <text evidence="7">In the C-terminal section; belongs to the homoserine dehydrogenase family.</text>
</comment>
<accession>A0A381PSI4</accession>
<evidence type="ECO:0000256" key="5">
    <source>
        <dbReference type="ARBA" id="ARBA00005062"/>
    </source>
</evidence>
<evidence type="ECO:0000256" key="13">
    <source>
        <dbReference type="ARBA" id="ARBA00022723"/>
    </source>
</evidence>
<evidence type="ECO:0000256" key="23">
    <source>
        <dbReference type="ARBA" id="ARBA00023268"/>
    </source>
</evidence>
<keyword evidence="10" id="KW-0028">Amino-acid biosynthesis</keyword>
<keyword evidence="12" id="KW-0791">Threonine biosynthesis</keyword>
<dbReference type="Pfam" id="PF22468">
    <property type="entry name" value="ACT_9"/>
    <property type="match status" value="2"/>
</dbReference>
<dbReference type="PIRSF" id="PIRSF000727">
    <property type="entry name" value="ThrA"/>
    <property type="match status" value="1"/>
</dbReference>
<evidence type="ECO:0000256" key="4">
    <source>
        <dbReference type="ARBA" id="ARBA00005056"/>
    </source>
</evidence>
<evidence type="ECO:0000256" key="19">
    <source>
        <dbReference type="ARBA" id="ARBA00023027"/>
    </source>
</evidence>
<keyword evidence="14" id="KW-0547">Nucleotide-binding</keyword>
<evidence type="ECO:0000256" key="22">
    <source>
        <dbReference type="ARBA" id="ARBA00023167"/>
    </source>
</evidence>
<dbReference type="GO" id="GO:0005524">
    <property type="term" value="F:ATP binding"/>
    <property type="evidence" value="ECO:0007669"/>
    <property type="project" value="UniProtKB-KW"/>
</dbReference>
<protein>
    <recommendedName>
        <fullName evidence="27">ACT domain-containing protein</fullName>
    </recommendedName>
</protein>
<evidence type="ECO:0000256" key="20">
    <source>
        <dbReference type="ARBA" id="ARBA00023053"/>
    </source>
</evidence>
<dbReference type="UniPathway" id="UPA00034">
    <property type="reaction ID" value="UER00015"/>
</dbReference>
<dbReference type="GO" id="GO:0046872">
    <property type="term" value="F:metal ion binding"/>
    <property type="evidence" value="ECO:0007669"/>
    <property type="project" value="UniProtKB-KW"/>
</dbReference>
<proteinExistence type="inferred from homology"/>
<dbReference type="PROSITE" id="PS51671">
    <property type="entry name" value="ACT"/>
    <property type="match status" value="1"/>
</dbReference>
<evidence type="ECO:0000256" key="2">
    <source>
        <dbReference type="ARBA" id="ARBA00004766"/>
    </source>
</evidence>
<evidence type="ECO:0000256" key="18">
    <source>
        <dbReference type="ARBA" id="ARBA00023002"/>
    </source>
</evidence>
<evidence type="ECO:0000256" key="24">
    <source>
        <dbReference type="ARBA" id="ARBA00044938"/>
    </source>
</evidence>
<evidence type="ECO:0000259" key="27">
    <source>
        <dbReference type="PROSITE" id="PS51671"/>
    </source>
</evidence>
<evidence type="ECO:0000256" key="10">
    <source>
        <dbReference type="ARBA" id="ARBA00022605"/>
    </source>
</evidence>
<dbReference type="NCBIfam" id="NF007003">
    <property type="entry name" value="PRK09466.1"/>
    <property type="match status" value="1"/>
</dbReference>
<comment type="pathway">
    <text evidence="6">Amino-acid biosynthesis; L-threonine biosynthesis; L-threonine from L-aspartate: step 1/5.</text>
</comment>
<keyword evidence="13" id="KW-0479">Metal-binding</keyword>
<dbReference type="CDD" id="cd04243">
    <property type="entry name" value="AAK_AK-HSDH-like"/>
    <property type="match status" value="1"/>
</dbReference>
<dbReference type="CDD" id="cd04922">
    <property type="entry name" value="ACT_AKi-HSDH-ThrA_2"/>
    <property type="match status" value="1"/>
</dbReference>
<evidence type="ECO:0000256" key="3">
    <source>
        <dbReference type="ARBA" id="ARBA00004986"/>
    </source>
</evidence>
<dbReference type="SUPFAM" id="SSF53633">
    <property type="entry name" value="Carbamate kinase-like"/>
    <property type="match status" value="1"/>
</dbReference>
<name>A0A381PSI4_9ZZZZ</name>
<dbReference type="GO" id="GO:0004072">
    <property type="term" value="F:aspartate kinase activity"/>
    <property type="evidence" value="ECO:0007669"/>
    <property type="project" value="UniProtKB-EC"/>
</dbReference>
<dbReference type="EMBL" id="UINC01001073">
    <property type="protein sequence ID" value="SUZ69870.1"/>
    <property type="molecule type" value="Genomic_DNA"/>
</dbReference>
<keyword evidence="11" id="KW-0808">Transferase</keyword>
<keyword evidence="20" id="KW-0915">Sodium</keyword>
<dbReference type="SUPFAM" id="SSF55347">
    <property type="entry name" value="Glyceraldehyde-3-phosphate dehydrogenase-like, C-terminal domain"/>
    <property type="match status" value="1"/>
</dbReference>
<evidence type="ECO:0000256" key="17">
    <source>
        <dbReference type="ARBA" id="ARBA00022857"/>
    </source>
</evidence>
<comment type="pathway">
    <text evidence="5">Amino-acid biosynthesis; L-methionine biosynthesis via de novo pathway; L-homoserine from L-aspartate: step 3/3.</text>
</comment>
<dbReference type="InterPro" id="IPR005106">
    <property type="entry name" value="Asp/hSer_DH_NAD-bd"/>
</dbReference>
<keyword evidence="16" id="KW-0067">ATP-binding</keyword>
<dbReference type="PROSITE" id="PS00324">
    <property type="entry name" value="ASPARTOKINASE"/>
    <property type="match status" value="1"/>
</dbReference>
<evidence type="ECO:0000256" key="26">
    <source>
        <dbReference type="ARBA" id="ARBA00048841"/>
    </source>
</evidence>
<keyword evidence="22" id="KW-0486">Methionine biosynthesis</keyword>
<evidence type="ECO:0000256" key="14">
    <source>
        <dbReference type="ARBA" id="ARBA00022741"/>
    </source>
</evidence>
<dbReference type="PROSITE" id="PS01042">
    <property type="entry name" value="HOMOSER_DHGENASE"/>
    <property type="match status" value="1"/>
</dbReference>
<dbReference type="InterPro" id="IPR001048">
    <property type="entry name" value="Asp/Glu/Uridylate_kinase"/>
</dbReference>
<sequence>METSKNKWQVYKFGGTSLKDASCFKRVIKIVNKSRKDGTSTNLGIIVSAMSGMTDNLLNLTNQSEGDCISILEEINARYSCIAKNLVDTNNYNKLKRQCDEDVKDIQNLLYSRQGDNYSHQQDVISGYGEIWSARLLSICLEEALGKEKVGNWVDARKLLIIRHSVTGPIVQWKQTKKNFNKLFSDLKEIYVITGFIASDEKGVQTTLGRNGSDHSASIFSSLCNSCDLTIWSDVDGVMSADPNVVPNAKLIESLSYNEAMELAYFGARVIHPKTFLPAMENKIPIIIRNTFSTDTLGTKITSDVKSKDTVKGISVIDDVALINIEGTGLIGVPGTADRLFSSLKQAEISVILISQASSEHSICIAIPQDSAKQAKEVISEAFSEELGEGLVQNIDITSNQSILAVIGDNMAGSPGIAANFFGMLGVARINVRAIAQGSSERNISAVINSSDSVKALRSVHSGFFQQEKIISIGIIGTGVVGSHLIKQLKDRIDWIKGNKGIDLKVRAIGKSNSMIIDDDFLPLDNWYEDLKQSSLSFDINKFIKHVGNDQSYPVIIDCTASIEISSQYTTILEKGIHIITPNKKAFSSDLSFYKELKESSLKGNSKFLYETTVGAALPVISTLKNLVDTGDQIISINGILSGTLAYLFNVYDGTMPFSSIVQKAKENGYTEPDPRDDLSGMDVGRKLTILAREVGYDLSIEDLEIEDLVADDLKNIEVSDFLDKLGKYDKKIEDRFNRAKEAGQVLRYIACLDENGKGTVGLKEISIDHAFSNIELTDNIIQIKSHRYSDNPLIIRGPGAGPLVTAGGIFADLLLLVDELH</sequence>
<dbReference type="FunFam" id="3.40.50.720:FF:000083">
    <property type="entry name" value="Bifunctional aspartokinase/homoserine dehydrogenase"/>
    <property type="match status" value="1"/>
</dbReference>
<feature type="domain" description="ACT" evidence="27">
    <location>
        <begin position="406"/>
        <end position="483"/>
    </location>
</feature>
<dbReference type="CDD" id="cd04921">
    <property type="entry name" value="ACT_AKi-HSDH-ThrA-like_1"/>
    <property type="match status" value="1"/>
</dbReference>
<dbReference type="InterPro" id="IPR036291">
    <property type="entry name" value="NAD(P)-bd_dom_sf"/>
</dbReference>
<evidence type="ECO:0000313" key="28">
    <source>
        <dbReference type="EMBL" id="SUZ69870.1"/>
    </source>
</evidence>
<dbReference type="FunFam" id="3.30.2130.10:FF:000001">
    <property type="entry name" value="Bifunctional aspartokinase/homoserine dehydrogenase"/>
    <property type="match status" value="1"/>
</dbReference>
<dbReference type="InterPro" id="IPR054352">
    <property type="entry name" value="ACT_Aspartokinase"/>
</dbReference>
<dbReference type="PANTHER" id="PTHR43070">
    <property type="match status" value="1"/>
</dbReference>
<dbReference type="SUPFAM" id="SSF55021">
    <property type="entry name" value="ACT-like"/>
    <property type="match status" value="2"/>
</dbReference>
<dbReference type="AlphaFoldDB" id="A0A381PSI4"/>
<keyword evidence="15" id="KW-0418">Kinase</keyword>
<evidence type="ECO:0000256" key="21">
    <source>
        <dbReference type="ARBA" id="ARBA00023154"/>
    </source>
</evidence>
<keyword evidence="23" id="KW-0511">Multifunctional enzyme</keyword>
<dbReference type="InterPro" id="IPR018042">
    <property type="entry name" value="Aspartate_kinase_CS"/>
</dbReference>
<comment type="catalytic activity">
    <reaction evidence="26">
        <text>L-homoserine + NADP(+) = L-aspartate 4-semialdehyde + NADPH + H(+)</text>
        <dbReference type="Rhea" id="RHEA:15761"/>
        <dbReference type="ChEBI" id="CHEBI:15378"/>
        <dbReference type="ChEBI" id="CHEBI:57476"/>
        <dbReference type="ChEBI" id="CHEBI:57783"/>
        <dbReference type="ChEBI" id="CHEBI:58349"/>
        <dbReference type="ChEBI" id="CHEBI:537519"/>
        <dbReference type="EC" id="1.1.1.3"/>
    </reaction>
    <physiologicalReaction direction="right-to-left" evidence="26">
        <dbReference type="Rhea" id="RHEA:15763"/>
    </physiologicalReaction>
</comment>
<comment type="function">
    <text evidence="24">Bifunctional aspartate kinase and homoserine dehydrogenase that catalyzes the first and the third steps toward the synthesis of lysine, methionine and threonine from aspartate.</text>
</comment>
<dbReference type="GO" id="GO:0009086">
    <property type="term" value="P:methionine biosynthetic process"/>
    <property type="evidence" value="ECO:0007669"/>
    <property type="project" value="UniProtKB-KW"/>
</dbReference>
<comment type="pathway">
    <text evidence="4">Amino-acid biosynthesis; L-threonine biosynthesis; L-threonine from L-aspartate: step 3/5.</text>
</comment>